<evidence type="ECO:0000313" key="2">
    <source>
        <dbReference type="EMBL" id="MDP4538315.1"/>
    </source>
</evidence>
<dbReference type="Proteomes" id="UP001235664">
    <property type="component" value="Unassembled WGS sequence"/>
</dbReference>
<feature type="compositionally biased region" description="Pro residues" evidence="1">
    <location>
        <begin position="1"/>
        <end position="16"/>
    </location>
</feature>
<reference evidence="2 3" key="1">
    <citation type="submission" date="2023-08" db="EMBL/GenBank/DDBJ databases">
        <title>genomic of DY56.</title>
        <authorList>
            <person name="Wang Y."/>
        </authorList>
    </citation>
    <scope>NUCLEOTIDE SEQUENCE [LARGE SCALE GENOMIC DNA]</scope>
    <source>
        <strain evidence="2 3">DY56-A-20</strain>
    </source>
</reference>
<keyword evidence="3" id="KW-1185">Reference proteome</keyword>
<feature type="region of interest" description="Disordered" evidence="1">
    <location>
        <begin position="150"/>
        <end position="178"/>
    </location>
</feature>
<dbReference type="EMBL" id="JAVAIL010000001">
    <property type="protein sequence ID" value="MDP4538315.1"/>
    <property type="molecule type" value="Genomic_DNA"/>
</dbReference>
<proteinExistence type="predicted"/>
<evidence type="ECO:0000256" key="1">
    <source>
        <dbReference type="SAM" id="MobiDB-lite"/>
    </source>
</evidence>
<evidence type="ECO:0000313" key="3">
    <source>
        <dbReference type="Proteomes" id="UP001235664"/>
    </source>
</evidence>
<dbReference type="RefSeq" id="WP_305928456.1">
    <property type="nucleotide sequence ID" value="NZ_JAVAIL010000001.1"/>
</dbReference>
<gene>
    <name evidence="2" type="ORF">Q9K01_01560</name>
</gene>
<protein>
    <submittedName>
        <fullName evidence="2">Helix-turn-helix domain-containing protein</fullName>
    </submittedName>
</protein>
<accession>A0ABT9H625</accession>
<comment type="caution">
    <text evidence="2">The sequence shown here is derived from an EMBL/GenBank/DDBJ whole genome shotgun (WGS) entry which is preliminary data.</text>
</comment>
<feature type="compositionally biased region" description="Polar residues" evidence="1">
    <location>
        <begin position="169"/>
        <end position="178"/>
    </location>
</feature>
<sequence>MTPDPTPAPGPAPTPAPLRRRRLPAFHPVPVAPRADGWTPLRQAHFIGFLAQTRSVAAAARAAGMGRECAYRLRKRAGAAGFAAAWDAALGKPHIAVDLDSAKATGLSPAYRYRAGLIQVRMDHGRYCASYRKEDTNALLEHLSQLDRGIRRRPVSGPPPERLQPAAVSDQTVTFAGR</sequence>
<name>A0ABT9H625_9SPHN</name>
<organism evidence="2 3">
    <name type="scientific">Qipengyuania benthica</name>
    <dbReference type="NCBI Taxonomy" id="3067651"/>
    <lineage>
        <taxon>Bacteria</taxon>
        <taxon>Pseudomonadati</taxon>
        <taxon>Pseudomonadota</taxon>
        <taxon>Alphaproteobacteria</taxon>
        <taxon>Sphingomonadales</taxon>
        <taxon>Erythrobacteraceae</taxon>
        <taxon>Qipengyuania</taxon>
    </lineage>
</organism>
<feature type="region of interest" description="Disordered" evidence="1">
    <location>
        <begin position="1"/>
        <end position="22"/>
    </location>
</feature>